<protein>
    <submittedName>
        <fullName evidence="2">Uncharacterized protein</fullName>
    </submittedName>
</protein>
<name>A0A4C1T4U6_EUMVA</name>
<proteinExistence type="predicted"/>
<keyword evidence="3" id="KW-1185">Reference proteome</keyword>
<evidence type="ECO:0000313" key="2">
    <source>
        <dbReference type="EMBL" id="GBP09553.1"/>
    </source>
</evidence>
<feature type="region of interest" description="Disordered" evidence="1">
    <location>
        <begin position="1"/>
        <end position="23"/>
    </location>
</feature>
<feature type="compositionally biased region" description="Low complexity" evidence="1">
    <location>
        <begin position="59"/>
        <end position="70"/>
    </location>
</feature>
<sequence length="116" mass="12866">MEIITSCPSGQEVPGPVNSGPLSRTLYRNRSEMGYECPESDLREICKSSHARTESHGHAATSASSSRAQSPVKSKGKRKAISSSSGRIVRAWTAPRRRLGRRVRIRHEHVGLRQCR</sequence>
<reference evidence="2 3" key="1">
    <citation type="journal article" date="2019" name="Commun. Biol.">
        <title>The bagworm genome reveals a unique fibroin gene that provides high tensile strength.</title>
        <authorList>
            <person name="Kono N."/>
            <person name="Nakamura H."/>
            <person name="Ohtoshi R."/>
            <person name="Tomita M."/>
            <person name="Numata K."/>
            <person name="Arakawa K."/>
        </authorList>
    </citation>
    <scope>NUCLEOTIDE SEQUENCE [LARGE SCALE GENOMIC DNA]</scope>
</reference>
<organism evidence="2 3">
    <name type="scientific">Eumeta variegata</name>
    <name type="common">Bagworm moth</name>
    <name type="synonym">Eumeta japonica</name>
    <dbReference type="NCBI Taxonomy" id="151549"/>
    <lineage>
        <taxon>Eukaryota</taxon>
        <taxon>Metazoa</taxon>
        <taxon>Ecdysozoa</taxon>
        <taxon>Arthropoda</taxon>
        <taxon>Hexapoda</taxon>
        <taxon>Insecta</taxon>
        <taxon>Pterygota</taxon>
        <taxon>Neoptera</taxon>
        <taxon>Endopterygota</taxon>
        <taxon>Lepidoptera</taxon>
        <taxon>Glossata</taxon>
        <taxon>Ditrysia</taxon>
        <taxon>Tineoidea</taxon>
        <taxon>Psychidae</taxon>
        <taxon>Oiketicinae</taxon>
        <taxon>Eumeta</taxon>
    </lineage>
</organism>
<feature type="compositionally biased region" description="Basic and acidic residues" evidence="1">
    <location>
        <begin position="48"/>
        <end position="57"/>
    </location>
</feature>
<evidence type="ECO:0000313" key="3">
    <source>
        <dbReference type="Proteomes" id="UP000299102"/>
    </source>
</evidence>
<evidence type="ECO:0000256" key="1">
    <source>
        <dbReference type="SAM" id="MobiDB-lite"/>
    </source>
</evidence>
<accession>A0A4C1T4U6</accession>
<dbReference type="Proteomes" id="UP000299102">
    <property type="component" value="Unassembled WGS sequence"/>
</dbReference>
<dbReference type="EMBL" id="BGZK01004542">
    <property type="protein sequence ID" value="GBP09553.1"/>
    <property type="molecule type" value="Genomic_DNA"/>
</dbReference>
<feature type="region of interest" description="Disordered" evidence="1">
    <location>
        <begin position="48"/>
        <end position="88"/>
    </location>
</feature>
<comment type="caution">
    <text evidence="2">The sequence shown here is derived from an EMBL/GenBank/DDBJ whole genome shotgun (WGS) entry which is preliminary data.</text>
</comment>
<dbReference type="AlphaFoldDB" id="A0A4C1T4U6"/>
<gene>
    <name evidence="2" type="ORF">EVAR_91264_1</name>
</gene>